<evidence type="ECO:0000313" key="1">
    <source>
        <dbReference type="EMBL" id="MBP2052195.1"/>
    </source>
</evidence>
<proteinExistence type="predicted"/>
<name>A0ABS4LXQ1_9ACTN</name>
<comment type="caution">
    <text evidence="1">The sequence shown here is derived from an EMBL/GenBank/DDBJ whole genome shotgun (WGS) entry which is preliminary data.</text>
</comment>
<organism evidence="1 2">
    <name type="scientific">Streptomyces griseochromogenes</name>
    <dbReference type="NCBI Taxonomy" id="68214"/>
    <lineage>
        <taxon>Bacteria</taxon>
        <taxon>Bacillati</taxon>
        <taxon>Actinomycetota</taxon>
        <taxon>Actinomycetes</taxon>
        <taxon>Kitasatosporales</taxon>
        <taxon>Streptomycetaceae</taxon>
        <taxon>Streptomyces</taxon>
    </lineage>
</organism>
<evidence type="ECO:0008006" key="3">
    <source>
        <dbReference type="Google" id="ProtNLM"/>
    </source>
</evidence>
<accession>A0ABS4LXQ1</accession>
<dbReference type="Proteomes" id="UP001519309">
    <property type="component" value="Unassembled WGS sequence"/>
</dbReference>
<dbReference type="EMBL" id="JAGGLP010000010">
    <property type="protein sequence ID" value="MBP2052195.1"/>
    <property type="molecule type" value="Genomic_DNA"/>
</dbReference>
<dbReference type="RefSeq" id="WP_257785084.1">
    <property type="nucleotide sequence ID" value="NZ_CP016279.1"/>
</dbReference>
<protein>
    <recommendedName>
        <fullName evidence="3">TetR family transcriptional regulator</fullName>
    </recommendedName>
</protein>
<reference evidence="1 2" key="1">
    <citation type="submission" date="2021-03" db="EMBL/GenBank/DDBJ databases">
        <title>Genomic Encyclopedia of Type Strains, Phase IV (KMG-IV): sequencing the most valuable type-strain genomes for metagenomic binning, comparative biology and taxonomic classification.</title>
        <authorList>
            <person name="Goeker M."/>
        </authorList>
    </citation>
    <scope>NUCLEOTIDE SEQUENCE [LARGE SCALE GENOMIC DNA]</scope>
    <source>
        <strain evidence="1 2">DSM 40499</strain>
    </source>
</reference>
<keyword evidence="2" id="KW-1185">Reference proteome</keyword>
<gene>
    <name evidence="1" type="ORF">J2Z21_005177</name>
</gene>
<evidence type="ECO:0000313" key="2">
    <source>
        <dbReference type="Proteomes" id="UP001519309"/>
    </source>
</evidence>
<sequence length="44" mass="4846">MALVDGIAPVAVHRRPASSFDDHLTLFENMIDELVAPCGVPRKR</sequence>